<evidence type="ECO:0000313" key="4">
    <source>
        <dbReference type="Proteomes" id="UP000282185"/>
    </source>
</evidence>
<dbReference type="EMBL" id="CP031356">
    <property type="protein sequence ID" value="AXK46853.1"/>
    <property type="molecule type" value="Genomic_DNA"/>
</dbReference>
<dbReference type="KEGG" id="bsau:DWV08_15350"/>
<dbReference type="Proteomes" id="UP000254236">
    <property type="component" value="Chromosome"/>
</dbReference>
<reference evidence="2 4" key="2">
    <citation type="submission" date="2018-08" db="EMBL/GenBank/DDBJ databases">
        <title>Brachybacterium saurashtrense DSM 23186.</title>
        <authorList>
            <person name="Li Y."/>
        </authorList>
    </citation>
    <scope>NUCLEOTIDE SEQUENCE [LARGE SCALE GENOMIC DNA]</scope>
    <source>
        <strain evidence="2 4">DSM 23186</strain>
    </source>
</reference>
<keyword evidence="3" id="KW-1185">Reference proteome</keyword>
<proteinExistence type="predicted"/>
<evidence type="ECO:0000313" key="1">
    <source>
        <dbReference type="EMBL" id="AXK46853.1"/>
    </source>
</evidence>
<organism evidence="2 4">
    <name type="scientific">Brachybacterium saurashtrense</name>
    <dbReference type="NCBI Taxonomy" id="556288"/>
    <lineage>
        <taxon>Bacteria</taxon>
        <taxon>Bacillati</taxon>
        <taxon>Actinomycetota</taxon>
        <taxon>Actinomycetes</taxon>
        <taxon>Micrococcales</taxon>
        <taxon>Dermabacteraceae</taxon>
        <taxon>Brachybacterium</taxon>
    </lineage>
</organism>
<dbReference type="Proteomes" id="UP000282185">
    <property type="component" value="Unassembled WGS sequence"/>
</dbReference>
<accession>A0A345YSF1</accession>
<gene>
    <name evidence="1" type="ORF">DWV08_15350</name>
    <name evidence="2" type="ORF">DXU92_09970</name>
</gene>
<name>A0A345YSF1_9MICO</name>
<protein>
    <recommendedName>
        <fullName evidence="5">RNA-binding protein</fullName>
    </recommendedName>
</protein>
<evidence type="ECO:0008006" key="5">
    <source>
        <dbReference type="Google" id="ProtNLM"/>
    </source>
</evidence>
<dbReference type="AlphaFoldDB" id="A0A345YSF1"/>
<sequence>MALIHPRSLERWQEWQTSRHRARQVKHAVAGALRRGDEPARPALALHSRAGSGEGRILLGVDSASPTSRASLLTALPYLSAPVDVLAPAGVELPEIAGPEWERRLVEEPAPALTGRGITTALTLGWHLRVGRAVHEWALAQDVAAAVVQHGALTPYAPPLPPRTTLLAWSDADAEFYRSGREDLEVRTVGSQLLWQAGREADGPLVVEVDRPVFLGQMHGAELPRYVTAGTAYAFCRREGALYRPHPSELDALSRAAHAVMRRRGIEFQDTSLPLGELRRPVVGVFSTGVLEAAVRGLPAYVEARRAPGWVHEFWDRYGLRRWGGEPTPAPTGPADEPSRVIAQLLEGQA</sequence>
<dbReference type="EMBL" id="QSWH01000004">
    <property type="protein sequence ID" value="RRR22568.1"/>
    <property type="molecule type" value="Genomic_DNA"/>
</dbReference>
<dbReference type="OrthoDB" id="3253594at2"/>
<reference evidence="1 3" key="1">
    <citation type="submission" date="2018-07" db="EMBL/GenBank/DDBJ databases">
        <title>Brachybacterium saurashtrense DSM 23186 genome sequence.</title>
        <authorList>
            <person name="Guo L."/>
        </authorList>
    </citation>
    <scope>NUCLEOTIDE SEQUENCE [LARGE SCALE GENOMIC DNA]</scope>
    <source>
        <strain evidence="1 3">DSM 23186</strain>
    </source>
</reference>
<evidence type="ECO:0000313" key="2">
    <source>
        <dbReference type="EMBL" id="RRR22568.1"/>
    </source>
</evidence>
<evidence type="ECO:0000313" key="3">
    <source>
        <dbReference type="Proteomes" id="UP000254236"/>
    </source>
</evidence>
<dbReference type="RefSeq" id="WP_115414600.1">
    <property type="nucleotide sequence ID" value="NZ_CP031356.1"/>
</dbReference>